<dbReference type="PANTHER" id="PTHR46268">
    <property type="entry name" value="STRESS RESPONSE PROTEIN NHAX"/>
    <property type="match status" value="1"/>
</dbReference>
<sequence>MTGHAGGDPVVVGIGDGLLRPRVLDRATAEARRGGGAVTLVHAHGPETPPAPWSEDAGQRAEAYLTRTAPDLEVSLVCRAGDAVALLVGSCGAGSILVLGDRHRRLASAAGHVTERAVTAAPCPVLVVPEYRGPTPPGTVVRRAVVAGVDDGPSAPAVLAHALRAAAGLGVPVEAVRVVPPPSGAETAEVPDAELVRARHELDAVVTAARRHGPEVPVSTEVVADRPARALLERAAGADELVIGHRRDGAATAREPGSTARSVLTAAPCAVAVLGPHGRAGSPRRAAVGESAP</sequence>
<evidence type="ECO:0000313" key="3">
    <source>
        <dbReference type="EMBL" id="MFC5139884.1"/>
    </source>
</evidence>
<proteinExistence type="inferred from homology"/>
<dbReference type="SUPFAM" id="SSF52402">
    <property type="entry name" value="Adenine nucleotide alpha hydrolases-like"/>
    <property type="match status" value="2"/>
</dbReference>
<comment type="caution">
    <text evidence="3">The sequence shown here is derived from an EMBL/GenBank/DDBJ whole genome shotgun (WGS) entry which is preliminary data.</text>
</comment>
<gene>
    <name evidence="3" type="ORF">ACFPK1_16710</name>
</gene>
<dbReference type="InterPro" id="IPR006016">
    <property type="entry name" value="UspA"/>
</dbReference>
<comment type="similarity">
    <text evidence="1">Belongs to the universal stress protein A family.</text>
</comment>
<dbReference type="RefSeq" id="WP_378022065.1">
    <property type="nucleotide sequence ID" value="NZ_JBHSKG010000008.1"/>
</dbReference>
<dbReference type="EMBL" id="JBHSKG010000008">
    <property type="protein sequence ID" value="MFC5139884.1"/>
    <property type="molecule type" value="Genomic_DNA"/>
</dbReference>
<dbReference type="CDD" id="cd00293">
    <property type="entry name" value="USP-like"/>
    <property type="match status" value="1"/>
</dbReference>
<dbReference type="Pfam" id="PF00582">
    <property type="entry name" value="Usp"/>
    <property type="match status" value="2"/>
</dbReference>
<accession>A0ABV9ZHJ9</accession>
<evidence type="ECO:0000259" key="2">
    <source>
        <dbReference type="Pfam" id="PF00582"/>
    </source>
</evidence>
<reference evidence="4" key="1">
    <citation type="journal article" date="2019" name="Int. J. Syst. Evol. Microbiol.">
        <title>The Global Catalogue of Microorganisms (GCM) 10K type strain sequencing project: providing services to taxonomists for standard genome sequencing and annotation.</title>
        <authorList>
            <consortium name="The Broad Institute Genomics Platform"/>
            <consortium name="The Broad Institute Genome Sequencing Center for Infectious Disease"/>
            <person name="Wu L."/>
            <person name="Ma J."/>
        </authorList>
    </citation>
    <scope>NUCLEOTIDE SEQUENCE [LARGE SCALE GENOMIC DNA]</scope>
    <source>
        <strain evidence="4">XZYJ18</strain>
    </source>
</reference>
<keyword evidence="4" id="KW-1185">Reference proteome</keyword>
<dbReference type="Proteomes" id="UP001596175">
    <property type="component" value="Unassembled WGS sequence"/>
</dbReference>
<organism evidence="3 4">
    <name type="scientific">Actinomycetospora rhizophila</name>
    <dbReference type="NCBI Taxonomy" id="1416876"/>
    <lineage>
        <taxon>Bacteria</taxon>
        <taxon>Bacillati</taxon>
        <taxon>Actinomycetota</taxon>
        <taxon>Actinomycetes</taxon>
        <taxon>Pseudonocardiales</taxon>
        <taxon>Pseudonocardiaceae</taxon>
        <taxon>Actinomycetospora</taxon>
    </lineage>
</organism>
<name>A0ABV9ZHJ9_9PSEU</name>
<evidence type="ECO:0000256" key="1">
    <source>
        <dbReference type="ARBA" id="ARBA00008791"/>
    </source>
</evidence>
<feature type="domain" description="UspA" evidence="2">
    <location>
        <begin position="9"/>
        <end position="129"/>
    </location>
</feature>
<dbReference type="Gene3D" id="3.40.50.620">
    <property type="entry name" value="HUPs"/>
    <property type="match status" value="2"/>
</dbReference>
<protein>
    <submittedName>
        <fullName evidence="3">Universal stress protein</fullName>
    </submittedName>
</protein>
<dbReference type="InterPro" id="IPR014729">
    <property type="entry name" value="Rossmann-like_a/b/a_fold"/>
</dbReference>
<evidence type="ECO:0000313" key="4">
    <source>
        <dbReference type="Proteomes" id="UP001596175"/>
    </source>
</evidence>
<feature type="domain" description="UspA" evidence="2">
    <location>
        <begin position="143"/>
        <end position="273"/>
    </location>
</feature>
<dbReference type="PANTHER" id="PTHR46268:SF6">
    <property type="entry name" value="UNIVERSAL STRESS PROTEIN UP12"/>
    <property type="match status" value="1"/>
</dbReference>